<gene>
    <name evidence="1" type="ORF">L9059_01140</name>
</gene>
<accession>A0ABT0ETK4</accession>
<organism evidence="1 2">
    <name type="scientific">Pseudomonas violetae</name>
    <dbReference type="NCBI Taxonomy" id="2915813"/>
    <lineage>
        <taxon>Bacteria</taxon>
        <taxon>Pseudomonadati</taxon>
        <taxon>Pseudomonadota</taxon>
        <taxon>Gammaproteobacteria</taxon>
        <taxon>Pseudomonadales</taxon>
        <taxon>Pseudomonadaceae</taxon>
        <taxon>Pseudomonas</taxon>
    </lineage>
</organism>
<keyword evidence="2" id="KW-1185">Reference proteome</keyword>
<dbReference type="EMBL" id="JAKNRW010000001">
    <property type="protein sequence ID" value="MCK1788817.1"/>
    <property type="molecule type" value="Genomic_DNA"/>
</dbReference>
<reference evidence="1 2" key="1">
    <citation type="submission" date="2022-02" db="EMBL/GenBank/DDBJ databases">
        <title>Comparative genomics of the first Antarctic Pseudomonas spp. capable of biotransforming 2,4,6-Trinitrotoluene.</title>
        <authorList>
            <person name="Cabrera M.A."/>
            <person name="Marquez S.L."/>
            <person name="Perez-Donoso J.M."/>
        </authorList>
    </citation>
    <scope>NUCLEOTIDE SEQUENCE [LARGE SCALE GENOMIC DNA]</scope>
    <source>
        <strain evidence="1 2">TNT19</strain>
    </source>
</reference>
<name>A0ABT0ETK4_9PSED</name>
<proteinExistence type="predicted"/>
<dbReference type="RefSeq" id="WP_247286089.1">
    <property type="nucleotide sequence ID" value="NZ_JAKNRW010000001.1"/>
</dbReference>
<protein>
    <submittedName>
        <fullName evidence="1">Uncharacterized protein</fullName>
    </submittedName>
</protein>
<dbReference type="Proteomes" id="UP001299876">
    <property type="component" value="Unassembled WGS sequence"/>
</dbReference>
<evidence type="ECO:0000313" key="1">
    <source>
        <dbReference type="EMBL" id="MCK1788817.1"/>
    </source>
</evidence>
<comment type="caution">
    <text evidence="1">The sequence shown here is derived from an EMBL/GenBank/DDBJ whole genome shotgun (WGS) entry which is preliminary data.</text>
</comment>
<sequence>MLIASKCGTISAGTLIRESGTHWVLSVEKSEVLVSKTKGADRAFNNMVDALKWAEADQELVDHFTSLMAARASGGK</sequence>
<evidence type="ECO:0000313" key="2">
    <source>
        <dbReference type="Proteomes" id="UP001299876"/>
    </source>
</evidence>